<organism evidence="2 3">
    <name type="scientific">Tegillarca granosa</name>
    <name type="common">Malaysian cockle</name>
    <name type="synonym">Anadara granosa</name>
    <dbReference type="NCBI Taxonomy" id="220873"/>
    <lineage>
        <taxon>Eukaryota</taxon>
        <taxon>Metazoa</taxon>
        <taxon>Spiralia</taxon>
        <taxon>Lophotrochozoa</taxon>
        <taxon>Mollusca</taxon>
        <taxon>Bivalvia</taxon>
        <taxon>Autobranchia</taxon>
        <taxon>Pteriomorphia</taxon>
        <taxon>Arcoida</taxon>
        <taxon>Arcoidea</taxon>
        <taxon>Arcidae</taxon>
        <taxon>Tegillarca</taxon>
    </lineage>
</organism>
<feature type="domain" description="MULE transposase" evidence="1">
    <location>
        <begin position="254"/>
        <end position="351"/>
    </location>
</feature>
<dbReference type="Pfam" id="PF10551">
    <property type="entry name" value="MULE"/>
    <property type="match status" value="1"/>
</dbReference>
<dbReference type="Proteomes" id="UP001217089">
    <property type="component" value="Unassembled WGS sequence"/>
</dbReference>
<dbReference type="PANTHER" id="PTHR47160">
    <property type="entry name" value="PUTATIVE-RELATED"/>
    <property type="match status" value="1"/>
</dbReference>
<reference evidence="2 3" key="1">
    <citation type="submission" date="2022-12" db="EMBL/GenBank/DDBJ databases">
        <title>Chromosome-level genome of Tegillarca granosa.</title>
        <authorList>
            <person name="Kim J."/>
        </authorList>
    </citation>
    <scope>NUCLEOTIDE SEQUENCE [LARGE SCALE GENOMIC DNA]</scope>
    <source>
        <strain evidence="2">Teg-2019</strain>
        <tissue evidence="2">Adductor muscle</tissue>
    </source>
</reference>
<accession>A0ABQ9F479</accession>
<evidence type="ECO:0000313" key="3">
    <source>
        <dbReference type="Proteomes" id="UP001217089"/>
    </source>
</evidence>
<dbReference type="InterPro" id="IPR018289">
    <property type="entry name" value="MULE_transposase_dom"/>
</dbReference>
<evidence type="ECO:0000313" key="2">
    <source>
        <dbReference type="EMBL" id="KAJ8310410.1"/>
    </source>
</evidence>
<name>A0ABQ9F479_TEGGR</name>
<gene>
    <name evidence="2" type="ORF">KUTeg_012275</name>
</gene>
<protein>
    <recommendedName>
        <fullName evidence="1">MULE transposase domain-containing protein</fullName>
    </recommendedName>
</protein>
<dbReference type="PANTHER" id="PTHR47160:SF10">
    <property type="entry name" value="MULE TRANSPOSASE DOMAIN-CONTAINING PROTEIN"/>
    <property type="match status" value="1"/>
</dbReference>
<evidence type="ECO:0000259" key="1">
    <source>
        <dbReference type="Pfam" id="PF10551"/>
    </source>
</evidence>
<proteinExistence type="predicted"/>
<comment type="caution">
    <text evidence="2">The sequence shown here is derived from an EMBL/GenBank/DDBJ whole genome shotgun (WGS) entry which is preliminary data.</text>
</comment>
<keyword evidence="3" id="KW-1185">Reference proteome</keyword>
<dbReference type="EMBL" id="JARBDR010000640">
    <property type="protein sequence ID" value="KAJ8310410.1"/>
    <property type="molecule type" value="Genomic_DNA"/>
</dbReference>
<sequence>MALFLRMSDCVQCKVPVRQRQEGLECDILREGSTGLATLNETSDHDGNTSVVNERPFVVPETVLEQSIEDEAIGEVDIGHNTSQDYNIIENGTNRGKRKLVDSQGFSYTLKCFSFYSQKQKNDHVVWRCCKRQKSSNCLKMATHLNKDVKERSKLSIFTKSAPAIVEEVMRQYTDVDAPEPSRPNPSYLTRVCNRLRQKERPKDPVNLQQEVDTDFIDGHCPDFFRRDITVGDRRHLLFSTDRQLQLLWKAKTWYMDGTFRVINYPWTQLFSIHPFIKSGDFMKQVPLVFCIMSGKRKEDYYEVLRAVDHLLPEEISLQDFVADFESGLWLALKERFPRFPVQGCVFHWAQSVFRKVQEHGLQAAYNQRDSIYKFLRQIMSLPFLPPEHIQEMFNSLCARANTPELSAVIQYQRKKTRQVQGKIFDTWDRYCAHEITASQLLRICASVYGPSSK</sequence>